<dbReference type="AlphaFoldDB" id="X7EDZ9"/>
<dbReference type="STRING" id="1449350.OCH239_04310"/>
<reference evidence="1 2" key="1">
    <citation type="submission" date="2014-01" db="EMBL/GenBank/DDBJ databases">
        <title>Roseivivax halodurans JCM 10272 Genome Sequencing.</title>
        <authorList>
            <person name="Lai Q."/>
            <person name="Li G."/>
            <person name="Shao Z."/>
        </authorList>
    </citation>
    <scope>NUCLEOTIDE SEQUENCE [LARGE SCALE GENOMIC DNA]</scope>
    <source>
        <strain evidence="1 2">JCM 10272</strain>
    </source>
</reference>
<sequence>MLSNQAKFMVEKYYGSKKIPLLERNKFRLEGKTYQQSLVSMADGERVISEPRFFSIAKQGDLDNNGYVDVAAVTYGGGTCCQPWLDTIFLNLGEQRFAEIEVPTHESWEFYELGSGHGLKLFGYNGDMTEYIITKDGLAEIANFQQAAYFYDFDEVYDLWFKNGDVPEFVEEVEIDDLAKPDHRVLGLERVFKGKLNENETPDEIHCYSSGVTISFGRYLPPCRILLDGRSETYFATEELDQYLHFTVIGIDRTKSGRAKVYLGSQGASKSEFHRLPVPYD</sequence>
<comment type="caution">
    <text evidence="1">The sequence shown here is derived from an EMBL/GenBank/DDBJ whole genome shotgun (WGS) entry which is preliminary data.</text>
</comment>
<gene>
    <name evidence="1" type="ORF">OCH239_04310</name>
</gene>
<keyword evidence="2" id="KW-1185">Reference proteome</keyword>
<evidence type="ECO:0000313" key="1">
    <source>
        <dbReference type="EMBL" id="ETX14314.1"/>
    </source>
</evidence>
<proteinExistence type="predicted"/>
<dbReference type="SUPFAM" id="SSF69318">
    <property type="entry name" value="Integrin alpha N-terminal domain"/>
    <property type="match status" value="1"/>
</dbReference>
<name>X7EDZ9_9RHOB</name>
<organism evidence="1 2">
    <name type="scientific">Roseivivax halodurans JCM 10272</name>
    <dbReference type="NCBI Taxonomy" id="1449350"/>
    <lineage>
        <taxon>Bacteria</taxon>
        <taxon>Pseudomonadati</taxon>
        <taxon>Pseudomonadota</taxon>
        <taxon>Alphaproteobacteria</taxon>
        <taxon>Rhodobacterales</taxon>
        <taxon>Roseobacteraceae</taxon>
        <taxon>Roseivivax</taxon>
    </lineage>
</organism>
<protein>
    <submittedName>
        <fullName evidence="1">Uncharacterized protein</fullName>
    </submittedName>
</protein>
<accession>X7EDZ9</accession>
<evidence type="ECO:0000313" key="2">
    <source>
        <dbReference type="Proteomes" id="UP000022447"/>
    </source>
</evidence>
<dbReference type="Proteomes" id="UP000022447">
    <property type="component" value="Unassembled WGS sequence"/>
</dbReference>
<dbReference type="EMBL" id="JALZ01000012">
    <property type="protein sequence ID" value="ETX14314.1"/>
    <property type="molecule type" value="Genomic_DNA"/>
</dbReference>
<dbReference type="InterPro" id="IPR028994">
    <property type="entry name" value="Integrin_alpha_N"/>
</dbReference>